<evidence type="ECO:0000256" key="3">
    <source>
        <dbReference type="PROSITE-ProRule" id="PRU00335"/>
    </source>
</evidence>
<dbReference type="GO" id="GO:0003677">
    <property type="term" value="F:DNA binding"/>
    <property type="evidence" value="ECO:0007669"/>
    <property type="project" value="UniProtKB-UniRule"/>
</dbReference>
<evidence type="ECO:0000313" key="6">
    <source>
        <dbReference type="Proteomes" id="UP000067625"/>
    </source>
</evidence>
<dbReference type="EMBL" id="CP012600">
    <property type="protein sequence ID" value="ALC80387.1"/>
    <property type="molecule type" value="Genomic_DNA"/>
</dbReference>
<dbReference type="PANTHER" id="PTHR43479:SF11">
    <property type="entry name" value="ACREF_ENVCD OPERON REPRESSOR-RELATED"/>
    <property type="match status" value="1"/>
</dbReference>
<dbReference type="RefSeq" id="WP_053602114.1">
    <property type="nucleotide sequence ID" value="NZ_CP012600.1"/>
</dbReference>
<dbReference type="Gene3D" id="1.10.357.10">
    <property type="entry name" value="Tetracycline Repressor, domain 2"/>
    <property type="match status" value="1"/>
</dbReference>
<organism evidence="5 6">
    <name type="scientific">Bacillus gobiensis</name>
    <dbReference type="NCBI Taxonomy" id="1441095"/>
    <lineage>
        <taxon>Bacteria</taxon>
        <taxon>Bacillati</taxon>
        <taxon>Bacillota</taxon>
        <taxon>Bacilli</taxon>
        <taxon>Bacillales</taxon>
        <taxon>Bacillaceae</taxon>
        <taxon>Bacillus</taxon>
    </lineage>
</organism>
<reference evidence="5 6" key="2">
    <citation type="journal article" date="2016" name="Int. J. Syst. Evol. Microbiol.">
        <title>Bacillus gobiensis sp. nov., isolated from a soil sample.</title>
        <authorList>
            <person name="Liu B."/>
            <person name="Liu G.H."/>
            <person name="Cetin S."/>
            <person name="Schumann P."/>
            <person name="Pan Z.Z."/>
            <person name="Chen Q.Q."/>
        </authorList>
    </citation>
    <scope>NUCLEOTIDE SEQUENCE [LARGE SCALE GENOMIC DNA]</scope>
    <source>
        <strain evidence="5 6">FJAT-4402</strain>
    </source>
</reference>
<dbReference type="PANTHER" id="PTHR43479">
    <property type="entry name" value="ACREF/ENVCD OPERON REPRESSOR-RELATED"/>
    <property type="match status" value="1"/>
</dbReference>
<dbReference type="InterPro" id="IPR001647">
    <property type="entry name" value="HTH_TetR"/>
</dbReference>
<keyword evidence="1" id="KW-0678">Repressor</keyword>
<dbReference type="PROSITE" id="PS50977">
    <property type="entry name" value="HTH_TETR_2"/>
    <property type="match status" value="1"/>
</dbReference>
<evidence type="ECO:0000313" key="5">
    <source>
        <dbReference type="EMBL" id="ALC80387.1"/>
    </source>
</evidence>
<dbReference type="InterPro" id="IPR050624">
    <property type="entry name" value="HTH-type_Tx_Regulator"/>
</dbReference>
<dbReference type="SUPFAM" id="SSF46689">
    <property type="entry name" value="Homeodomain-like"/>
    <property type="match status" value="1"/>
</dbReference>
<dbReference type="SUPFAM" id="SSF48498">
    <property type="entry name" value="Tetracyclin repressor-like, C-terminal domain"/>
    <property type="match status" value="1"/>
</dbReference>
<dbReference type="Proteomes" id="UP000067625">
    <property type="component" value="Chromosome"/>
</dbReference>
<evidence type="ECO:0000256" key="1">
    <source>
        <dbReference type="ARBA" id="ARBA00022491"/>
    </source>
</evidence>
<keyword evidence="2 3" id="KW-0238">DNA-binding</keyword>
<dbReference type="InterPro" id="IPR009057">
    <property type="entry name" value="Homeodomain-like_sf"/>
</dbReference>
<dbReference type="PATRIC" id="fig|1441095.3.peg.288"/>
<dbReference type="Gene3D" id="1.10.10.60">
    <property type="entry name" value="Homeodomain-like"/>
    <property type="match status" value="1"/>
</dbReference>
<feature type="DNA-binding region" description="H-T-H motif" evidence="3">
    <location>
        <begin position="43"/>
        <end position="62"/>
    </location>
</feature>
<reference evidence="6" key="1">
    <citation type="submission" date="2015-08" db="EMBL/GenBank/DDBJ databases">
        <title>Genome sequencing project for genomic taxonomy and phylogenomics of Bacillus-like bacteria.</title>
        <authorList>
            <person name="Liu B."/>
            <person name="Wang J."/>
            <person name="Zhu Y."/>
            <person name="Liu G."/>
            <person name="Chen Q."/>
            <person name="Chen Z."/>
            <person name="Lan J."/>
            <person name="Che J."/>
            <person name="Ge C."/>
            <person name="Shi H."/>
            <person name="Pan Z."/>
            <person name="Liu X."/>
        </authorList>
    </citation>
    <scope>NUCLEOTIDE SEQUENCE [LARGE SCALE GENOMIC DNA]</scope>
    <source>
        <strain evidence="6">FJAT-4402</strain>
    </source>
</reference>
<evidence type="ECO:0000259" key="4">
    <source>
        <dbReference type="PROSITE" id="PS50977"/>
    </source>
</evidence>
<dbReference type="STRING" id="1441095.AM592_01305"/>
<protein>
    <submittedName>
        <fullName evidence="5">TetR family transcriptional regulator</fullName>
    </submittedName>
</protein>
<name>A0A0M4FE61_9BACI</name>
<dbReference type="InterPro" id="IPR036271">
    <property type="entry name" value="Tet_transcr_reg_TetR-rel_C_sf"/>
</dbReference>
<evidence type="ECO:0000256" key="2">
    <source>
        <dbReference type="ARBA" id="ARBA00023125"/>
    </source>
</evidence>
<dbReference type="Pfam" id="PF00440">
    <property type="entry name" value="TetR_N"/>
    <property type="match status" value="1"/>
</dbReference>
<proteinExistence type="predicted"/>
<dbReference type="PRINTS" id="PR00455">
    <property type="entry name" value="HTHTETR"/>
</dbReference>
<sequence length="214" mass="24748">MARFSLEEFLNNSDEEIKMSDKQKKILIAAIETFSEKGFAATSTSEIAKKAGVAEGTIFRHYKTKKDLLMSIVMPIAKMITPTFAKSFKKEVFEQSYQSFEEFVREIISNRFDFVKANFPVIKIFIQEVFFHEELQSHFKKLFSEHVYHPFKQKVEAAVEKGELVELPADTIIRLIVSSIMGLVAARFIAGIEMDEKEEIERTVQFVMRGIRKE</sequence>
<keyword evidence="6" id="KW-1185">Reference proteome</keyword>
<gene>
    <name evidence="5" type="ORF">AM592_01305</name>
</gene>
<accession>A0A0M4FE61</accession>
<dbReference type="AlphaFoldDB" id="A0A0M4FE61"/>
<feature type="domain" description="HTH tetR-type" evidence="4">
    <location>
        <begin position="20"/>
        <end position="80"/>
    </location>
</feature>
<dbReference type="OrthoDB" id="9780824at2"/>